<protein>
    <recommendedName>
        <fullName evidence="3">Per a allergen</fullName>
    </recommendedName>
</protein>
<comment type="caution">
    <text evidence="1">The sequence shown here is derived from an EMBL/GenBank/DDBJ whole genome shotgun (WGS) entry which is preliminary data.</text>
</comment>
<sequence length="94" mass="9905">MAGLCEGSNETLGSLKAIYTELKFGASLVGSSPLSGSQHSLKCAKGTRCRPVCTVVQQGEIESIPASSYRVHHGALRFLRVRDASPSVLCADDP</sequence>
<dbReference type="EMBL" id="JAJSOF020000031">
    <property type="protein sequence ID" value="KAJ4431102.1"/>
    <property type="molecule type" value="Genomic_DNA"/>
</dbReference>
<evidence type="ECO:0000313" key="2">
    <source>
        <dbReference type="Proteomes" id="UP001148838"/>
    </source>
</evidence>
<reference evidence="1 2" key="1">
    <citation type="journal article" date="2022" name="Allergy">
        <title>Genome assembly and annotation of Periplaneta americana reveal a comprehensive cockroach allergen profile.</title>
        <authorList>
            <person name="Wang L."/>
            <person name="Xiong Q."/>
            <person name="Saelim N."/>
            <person name="Wang L."/>
            <person name="Nong W."/>
            <person name="Wan A.T."/>
            <person name="Shi M."/>
            <person name="Liu X."/>
            <person name="Cao Q."/>
            <person name="Hui J.H.L."/>
            <person name="Sookrung N."/>
            <person name="Leung T.F."/>
            <person name="Tungtrongchitr A."/>
            <person name="Tsui S.K.W."/>
        </authorList>
    </citation>
    <scope>NUCLEOTIDE SEQUENCE [LARGE SCALE GENOMIC DNA]</scope>
    <source>
        <strain evidence="1">PWHHKU_190912</strain>
    </source>
</reference>
<proteinExistence type="predicted"/>
<name>A0ABQ8SAX3_PERAM</name>
<evidence type="ECO:0000313" key="1">
    <source>
        <dbReference type="EMBL" id="KAJ4431102.1"/>
    </source>
</evidence>
<accession>A0ABQ8SAX3</accession>
<gene>
    <name evidence="1" type="ORF">ANN_19697</name>
</gene>
<organism evidence="1 2">
    <name type="scientific">Periplaneta americana</name>
    <name type="common">American cockroach</name>
    <name type="synonym">Blatta americana</name>
    <dbReference type="NCBI Taxonomy" id="6978"/>
    <lineage>
        <taxon>Eukaryota</taxon>
        <taxon>Metazoa</taxon>
        <taxon>Ecdysozoa</taxon>
        <taxon>Arthropoda</taxon>
        <taxon>Hexapoda</taxon>
        <taxon>Insecta</taxon>
        <taxon>Pterygota</taxon>
        <taxon>Neoptera</taxon>
        <taxon>Polyneoptera</taxon>
        <taxon>Dictyoptera</taxon>
        <taxon>Blattodea</taxon>
        <taxon>Blattoidea</taxon>
        <taxon>Blattidae</taxon>
        <taxon>Blattinae</taxon>
        <taxon>Periplaneta</taxon>
    </lineage>
</organism>
<evidence type="ECO:0008006" key="3">
    <source>
        <dbReference type="Google" id="ProtNLM"/>
    </source>
</evidence>
<keyword evidence="2" id="KW-1185">Reference proteome</keyword>
<dbReference type="Proteomes" id="UP001148838">
    <property type="component" value="Unassembled WGS sequence"/>
</dbReference>